<proteinExistence type="predicted"/>
<evidence type="ECO:0000313" key="3">
    <source>
        <dbReference type="Proteomes" id="UP000299102"/>
    </source>
</evidence>
<accession>A0A4C1SWP5</accession>
<dbReference type="Proteomes" id="UP000299102">
    <property type="component" value="Unassembled WGS sequence"/>
</dbReference>
<keyword evidence="3" id="KW-1185">Reference proteome</keyword>
<evidence type="ECO:0000256" key="1">
    <source>
        <dbReference type="SAM" id="MobiDB-lite"/>
    </source>
</evidence>
<comment type="caution">
    <text evidence="2">The sequence shown here is derived from an EMBL/GenBank/DDBJ whole genome shotgun (WGS) entry which is preliminary data.</text>
</comment>
<name>A0A4C1SWP5_EUMVA</name>
<dbReference type="EMBL" id="BGZK01000023">
    <property type="protein sequence ID" value="GBP06602.1"/>
    <property type="molecule type" value="Genomic_DNA"/>
</dbReference>
<evidence type="ECO:0000313" key="2">
    <source>
        <dbReference type="EMBL" id="GBP06602.1"/>
    </source>
</evidence>
<reference evidence="2 3" key="1">
    <citation type="journal article" date="2019" name="Commun. Biol.">
        <title>The bagworm genome reveals a unique fibroin gene that provides high tensile strength.</title>
        <authorList>
            <person name="Kono N."/>
            <person name="Nakamura H."/>
            <person name="Ohtoshi R."/>
            <person name="Tomita M."/>
            <person name="Numata K."/>
            <person name="Arakawa K."/>
        </authorList>
    </citation>
    <scope>NUCLEOTIDE SEQUENCE [LARGE SCALE GENOMIC DNA]</scope>
</reference>
<sequence length="115" mass="12185">MNHRNLESLIETFTRSAARGVPRGRVGPTHLVNPARASCPKRAQLAKTKAPPLGPSRESRPRHTSVIGLTFFIVTAPRTACAGANPAAAAGCVPRERAVVSHRNPAPEGYQLTAS</sequence>
<feature type="region of interest" description="Disordered" evidence="1">
    <location>
        <begin position="40"/>
        <end position="61"/>
    </location>
</feature>
<dbReference type="AlphaFoldDB" id="A0A4C1SWP5"/>
<organism evidence="2 3">
    <name type="scientific">Eumeta variegata</name>
    <name type="common">Bagworm moth</name>
    <name type="synonym">Eumeta japonica</name>
    <dbReference type="NCBI Taxonomy" id="151549"/>
    <lineage>
        <taxon>Eukaryota</taxon>
        <taxon>Metazoa</taxon>
        <taxon>Ecdysozoa</taxon>
        <taxon>Arthropoda</taxon>
        <taxon>Hexapoda</taxon>
        <taxon>Insecta</taxon>
        <taxon>Pterygota</taxon>
        <taxon>Neoptera</taxon>
        <taxon>Endopterygota</taxon>
        <taxon>Lepidoptera</taxon>
        <taxon>Glossata</taxon>
        <taxon>Ditrysia</taxon>
        <taxon>Tineoidea</taxon>
        <taxon>Psychidae</taxon>
        <taxon>Oiketicinae</taxon>
        <taxon>Eumeta</taxon>
    </lineage>
</organism>
<gene>
    <name evidence="2" type="ORF">EVAR_92588_1</name>
</gene>
<protein>
    <submittedName>
        <fullName evidence="2">Uncharacterized protein</fullName>
    </submittedName>
</protein>